<feature type="transmembrane region" description="Helical" evidence="6">
    <location>
        <begin position="155"/>
        <end position="173"/>
    </location>
</feature>
<dbReference type="GO" id="GO:0016020">
    <property type="term" value="C:membrane"/>
    <property type="evidence" value="ECO:0007669"/>
    <property type="project" value="UniProtKB-SubCell"/>
</dbReference>
<evidence type="ECO:0000256" key="1">
    <source>
        <dbReference type="ARBA" id="ARBA00004141"/>
    </source>
</evidence>
<feature type="domain" description="EamA" evidence="7">
    <location>
        <begin position="181"/>
        <end position="306"/>
    </location>
</feature>
<evidence type="ECO:0000259" key="7">
    <source>
        <dbReference type="Pfam" id="PF00892"/>
    </source>
</evidence>
<feature type="transmembrane region" description="Helical" evidence="6">
    <location>
        <begin position="128"/>
        <end position="148"/>
    </location>
</feature>
<accession>A0A947D9Z8</accession>
<dbReference type="AlphaFoldDB" id="A0A947D9Z8"/>
<evidence type="ECO:0000256" key="6">
    <source>
        <dbReference type="SAM" id="Phobius"/>
    </source>
</evidence>
<feature type="transmembrane region" description="Helical" evidence="6">
    <location>
        <begin position="103"/>
        <end position="122"/>
    </location>
</feature>
<keyword evidence="5 6" id="KW-0472">Membrane</keyword>
<gene>
    <name evidence="8" type="ORF">KL771_09600</name>
</gene>
<evidence type="ECO:0000256" key="3">
    <source>
        <dbReference type="ARBA" id="ARBA00022692"/>
    </source>
</evidence>
<dbReference type="RefSeq" id="WP_261968318.1">
    <property type="nucleotide sequence ID" value="NZ_JAHHZF010000004.1"/>
</dbReference>
<comment type="subcellular location">
    <subcellularLocation>
        <location evidence="1">Membrane</location>
        <topology evidence="1">Multi-pass membrane protein</topology>
    </subcellularLocation>
</comment>
<dbReference type="Pfam" id="PF00892">
    <property type="entry name" value="EamA"/>
    <property type="match status" value="2"/>
</dbReference>
<dbReference type="InterPro" id="IPR037185">
    <property type="entry name" value="EmrE-like"/>
</dbReference>
<feature type="domain" description="EamA" evidence="7">
    <location>
        <begin position="39"/>
        <end position="170"/>
    </location>
</feature>
<proteinExistence type="inferred from homology"/>
<keyword evidence="9" id="KW-1185">Reference proteome</keyword>
<dbReference type="InterPro" id="IPR000620">
    <property type="entry name" value="EamA_dom"/>
</dbReference>
<organism evidence="8 9">
    <name type="scientific">Prosthecodimorpha staleyi</name>
    <dbReference type="NCBI Taxonomy" id="2840188"/>
    <lineage>
        <taxon>Bacteria</taxon>
        <taxon>Pseudomonadati</taxon>
        <taxon>Pseudomonadota</taxon>
        <taxon>Alphaproteobacteria</taxon>
        <taxon>Hyphomicrobiales</taxon>
        <taxon>Ancalomicrobiaceae</taxon>
        <taxon>Prosthecodimorpha</taxon>
    </lineage>
</organism>
<protein>
    <submittedName>
        <fullName evidence="8">DMT family transporter</fullName>
    </submittedName>
</protein>
<comment type="similarity">
    <text evidence="2">Belongs to the drug/metabolite transporter (DMT) superfamily. 10 TMS drug/metabolite exporter (DME) (TC 2.A.7.3) family.</text>
</comment>
<feature type="transmembrane region" description="Helical" evidence="6">
    <location>
        <begin position="179"/>
        <end position="198"/>
    </location>
</feature>
<dbReference type="Proteomes" id="UP000766595">
    <property type="component" value="Unassembled WGS sequence"/>
</dbReference>
<feature type="transmembrane region" description="Helical" evidence="6">
    <location>
        <begin position="210"/>
        <end position="232"/>
    </location>
</feature>
<feature type="transmembrane region" description="Helical" evidence="6">
    <location>
        <begin position="293"/>
        <end position="311"/>
    </location>
</feature>
<reference evidence="8 9" key="1">
    <citation type="submission" date="2021-06" db="EMBL/GenBank/DDBJ databases">
        <authorList>
            <person name="Grouzdev D.S."/>
            <person name="Koziaeva V."/>
        </authorList>
    </citation>
    <scope>NUCLEOTIDE SEQUENCE [LARGE SCALE GENOMIC DNA]</scope>
    <source>
        <strain evidence="8 9">22</strain>
    </source>
</reference>
<name>A0A947D9Z8_9HYPH</name>
<sequence>MPDHRQGAVSGLWRRGRQQAAERSSLLRGRWDEIPANVRGIVWILLSGIFFTVMSALIKVLGTRIPILEILFVRQAVLSLFVAPTVLRSPVRAFRTPYPGLHALRVTLSVIAMGAGFAAIVHMPLADAVAIGFSKSFFVTVFAIVILGETVTRQRWFSTVLGFIGVLVMMRPSAEGFDVYALLSLISAAAAGLIMVIIRRLAQKEQLTTVMAYQSIGVGLVFLVPAALNWVPPTGSEWLLMVAVGLLSGAGQSLNFAGFRVGEAAAVASADYLRLVYASGLGLWLFAEGPSPATLFGAAIIVGASVYSIVYERSRAVRRAPVAGPAGAPAE</sequence>
<evidence type="ECO:0000256" key="2">
    <source>
        <dbReference type="ARBA" id="ARBA00009853"/>
    </source>
</evidence>
<comment type="caution">
    <text evidence="8">The sequence shown here is derived from an EMBL/GenBank/DDBJ whole genome shotgun (WGS) entry which is preliminary data.</text>
</comment>
<evidence type="ECO:0000313" key="8">
    <source>
        <dbReference type="EMBL" id="MBT9289709.1"/>
    </source>
</evidence>
<dbReference type="SUPFAM" id="SSF103481">
    <property type="entry name" value="Multidrug resistance efflux transporter EmrE"/>
    <property type="match status" value="2"/>
</dbReference>
<keyword evidence="3 6" id="KW-0812">Transmembrane</keyword>
<dbReference type="EMBL" id="JAHHZF010000004">
    <property type="protein sequence ID" value="MBT9289709.1"/>
    <property type="molecule type" value="Genomic_DNA"/>
</dbReference>
<dbReference type="PANTHER" id="PTHR22911">
    <property type="entry name" value="ACYL-MALONYL CONDENSING ENZYME-RELATED"/>
    <property type="match status" value="1"/>
</dbReference>
<evidence type="ECO:0000313" key="9">
    <source>
        <dbReference type="Proteomes" id="UP000766595"/>
    </source>
</evidence>
<evidence type="ECO:0000256" key="5">
    <source>
        <dbReference type="ARBA" id="ARBA00023136"/>
    </source>
</evidence>
<dbReference type="PANTHER" id="PTHR22911:SF6">
    <property type="entry name" value="SOLUTE CARRIER FAMILY 35 MEMBER G1"/>
    <property type="match status" value="1"/>
</dbReference>
<keyword evidence="4 6" id="KW-1133">Transmembrane helix</keyword>
<evidence type="ECO:0000256" key="4">
    <source>
        <dbReference type="ARBA" id="ARBA00022989"/>
    </source>
</evidence>
<feature type="transmembrane region" description="Helical" evidence="6">
    <location>
        <begin position="40"/>
        <end position="58"/>
    </location>
</feature>